<proteinExistence type="predicted"/>
<evidence type="ECO:0000313" key="7">
    <source>
        <dbReference type="Proteomes" id="UP001302274"/>
    </source>
</evidence>
<feature type="transmembrane region" description="Helical" evidence="5">
    <location>
        <begin position="97"/>
        <end position="115"/>
    </location>
</feature>
<keyword evidence="3 5" id="KW-1133">Transmembrane helix</keyword>
<dbReference type="EC" id="2.1.1.100" evidence="6"/>
<dbReference type="Pfam" id="PF04140">
    <property type="entry name" value="ICMT"/>
    <property type="match status" value="1"/>
</dbReference>
<dbReference type="Gene3D" id="1.20.120.1630">
    <property type="match status" value="1"/>
</dbReference>
<feature type="transmembrane region" description="Helical" evidence="5">
    <location>
        <begin position="30"/>
        <end position="46"/>
    </location>
</feature>
<evidence type="ECO:0000313" key="6">
    <source>
        <dbReference type="EMBL" id="MEA9358412.1"/>
    </source>
</evidence>
<dbReference type="GO" id="GO:0004671">
    <property type="term" value="F:protein C-terminal S-isoprenylcysteine carboxyl O-methyltransferase activity"/>
    <property type="evidence" value="ECO:0007669"/>
    <property type="project" value="UniProtKB-EC"/>
</dbReference>
<name>A0ABU5W0S0_9BACT</name>
<evidence type="ECO:0000256" key="2">
    <source>
        <dbReference type="ARBA" id="ARBA00022692"/>
    </source>
</evidence>
<reference evidence="6 7" key="1">
    <citation type="submission" date="2023-11" db="EMBL/GenBank/DDBJ databases">
        <title>A Novel Polar Bacteriovorax (B. antarcticus) Isolated from the Biocrust in Antarctica.</title>
        <authorList>
            <person name="Mun W."/>
            <person name="Choi S.Y."/>
            <person name="Mitchell R.J."/>
        </authorList>
    </citation>
    <scope>NUCLEOTIDE SEQUENCE [LARGE SCALE GENOMIC DNA]</scope>
    <source>
        <strain evidence="6 7">PP10</strain>
    </source>
</reference>
<evidence type="ECO:0000256" key="3">
    <source>
        <dbReference type="ARBA" id="ARBA00022989"/>
    </source>
</evidence>
<keyword evidence="2 5" id="KW-0812">Transmembrane</keyword>
<feature type="transmembrane region" description="Helical" evidence="5">
    <location>
        <begin position="66"/>
        <end position="85"/>
    </location>
</feature>
<keyword evidence="7" id="KW-1185">Reference proteome</keyword>
<dbReference type="InterPro" id="IPR007269">
    <property type="entry name" value="ICMT_MeTrfase"/>
</dbReference>
<comment type="caution">
    <text evidence="6">The sequence shown here is derived from an EMBL/GenBank/DDBJ whole genome shotgun (WGS) entry which is preliminary data.</text>
</comment>
<dbReference type="Proteomes" id="UP001302274">
    <property type="component" value="Unassembled WGS sequence"/>
</dbReference>
<comment type="subcellular location">
    <subcellularLocation>
        <location evidence="1">Membrane</location>
        <topology evidence="1">Multi-pass membrane protein</topology>
    </subcellularLocation>
</comment>
<dbReference type="EMBL" id="JAYGJQ010000003">
    <property type="protein sequence ID" value="MEA9358412.1"/>
    <property type="molecule type" value="Genomic_DNA"/>
</dbReference>
<keyword evidence="6" id="KW-0489">Methyltransferase</keyword>
<sequence>MKKILVGLIACIPFIVAMSLYDINLLLESKVIIIFLIGIVASYYQADYNPLKGNNNDLDKGTVLQIIWTVYLTEALALLEAFFLNRENAFHYDAASIVFLSIAVFGVVFRSWAYITLGKFFTMHLQTKDDQTLIENGPYRFLRHPSYTGAFLTYTAIPLFLGSYKSAVIAVILLLFAFYRRITLEEKMLEAHLGEKYRTFCSKRARLIPFIW</sequence>
<dbReference type="GO" id="GO:0032259">
    <property type="term" value="P:methylation"/>
    <property type="evidence" value="ECO:0007669"/>
    <property type="project" value="UniProtKB-KW"/>
</dbReference>
<keyword evidence="6" id="KW-0808">Transferase</keyword>
<evidence type="ECO:0000256" key="1">
    <source>
        <dbReference type="ARBA" id="ARBA00004141"/>
    </source>
</evidence>
<keyword evidence="4 5" id="KW-0472">Membrane</keyword>
<evidence type="ECO:0000256" key="4">
    <source>
        <dbReference type="ARBA" id="ARBA00023136"/>
    </source>
</evidence>
<accession>A0ABU5W0S0</accession>
<evidence type="ECO:0000256" key="5">
    <source>
        <dbReference type="SAM" id="Phobius"/>
    </source>
</evidence>
<protein>
    <submittedName>
        <fullName evidence="6">Isoprenylcysteine carboxylmethyltransferase family protein</fullName>
        <ecNumber evidence="6">2.1.1.100</ecNumber>
        <ecNumber evidence="6">2.1.1.334</ecNumber>
    </submittedName>
</protein>
<dbReference type="RefSeq" id="WP_323578804.1">
    <property type="nucleotide sequence ID" value="NZ_JAYGJQ010000003.1"/>
</dbReference>
<feature type="transmembrane region" description="Helical" evidence="5">
    <location>
        <begin position="151"/>
        <end position="179"/>
    </location>
</feature>
<dbReference type="PANTHER" id="PTHR12714:SF9">
    <property type="entry name" value="PROTEIN-S-ISOPRENYLCYSTEINE O-METHYLTRANSFERASE"/>
    <property type="match status" value="1"/>
</dbReference>
<feature type="transmembrane region" description="Helical" evidence="5">
    <location>
        <begin position="6"/>
        <end position="23"/>
    </location>
</feature>
<gene>
    <name evidence="6" type="ORF">SHI21_19405</name>
</gene>
<organism evidence="6 7">
    <name type="scientific">Bacteriovorax antarcticus</name>
    <dbReference type="NCBI Taxonomy" id="3088717"/>
    <lineage>
        <taxon>Bacteria</taxon>
        <taxon>Pseudomonadati</taxon>
        <taxon>Bdellovibrionota</taxon>
        <taxon>Bacteriovoracia</taxon>
        <taxon>Bacteriovoracales</taxon>
        <taxon>Bacteriovoracaceae</taxon>
        <taxon>Bacteriovorax</taxon>
    </lineage>
</organism>
<dbReference type="PANTHER" id="PTHR12714">
    <property type="entry name" value="PROTEIN-S ISOPRENYLCYSTEINE O-METHYLTRANSFERASE"/>
    <property type="match status" value="1"/>
</dbReference>
<dbReference type="EC" id="2.1.1.334" evidence="6"/>